<evidence type="ECO:0000313" key="1">
    <source>
        <dbReference type="EMBL" id="GHO94825.1"/>
    </source>
</evidence>
<accession>A0A8J3N419</accession>
<dbReference type="Proteomes" id="UP000597444">
    <property type="component" value="Unassembled WGS sequence"/>
</dbReference>
<dbReference type="AlphaFoldDB" id="A0A8J3N419"/>
<gene>
    <name evidence="1" type="ORF">KSF_048730</name>
</gene>
<proteinExistence type="predicted"/>
<dbReference type="EMBL" id="BNJK01000001">
    <property type="protein sequence ID" value="GHO94825.1"/>
    <property type="molecule type" value="Genomic_DNA"/>
</dbReference>
<sequence length="157" mass="18105">MKQSLRESVRAMSDQEVQDRYSQETLKLKTLLQVQRPGDPFLGYPNTAMMNCCKQELEYRSLPVPQVVSPGGEKPPRFPVTKTINRAVLDHHRGVNSGVFCEVERSSQERFVYQVWEARTRRGVLYVHTLNGWAFPDHVWVCSTENAAEQHTLWEAS</sequence>
<reference evidence="1" key="1">
    <citation type="submission" date="2020-10" db="EMBL/GenBank/DDBJ databases">
        <title>Taxonomic study of unclassified bacteria belonging to the class Ktedonobacteria.</title>
        <authorList>
            <person name="Yabe S."/>
            <person name="Wang C.M."/>
            <person name="Zheng Y."/>
            <person name="Sakai Y."/>
            <person name="Cavaletti L."/>
            <person name="Monciardini P."/>
            <person name="Donadio S."/>
        </authorList>
    </citation>
    <scope>NUCLEOTIDE SEQUENCE</scope>
    <source>
        <strain evidence="1">ID150040</strain>
    </source>
</reference>
<comment type="caution">
    <text evidence="1">The sequence shown here is derived from an EMBL/GenBank/DDBJ whole genome shotgun (WGS) entry which is preliminary data.</text>
</comment>
<evidence type="ECO:0000313" key="2">
    <source>
        <dbReference type="Proteomes" id="UP000597444"/>
    </source>
</evidence>
<dbReference type="RefSeq" id="WP_220205537.1">
    <property type="nucleotide sequence ID" value="NZ_BNJK01000001.1"/>
</dbReference>
<protein>
    <submittedName>
        <fullName evidence="1">Uncharacterized protein</fullName>
    </submittedName>
</protein>
<name>A0A8J3N419_9CHLR</name>
<organism evidence="1 2">
    <name type="scientific">Reticulibacter mediterranei</name>
    <dbReference type="NCBI Taxonomy" id="2778369"/>
    <lineage>
        <taxon>Bacteria</taxon>
        <taxon>Bacillati</taxon>
        <taxon>Chloroflexota</taxon>
        <taxon>Ktedonobacteria</taxon>
        <taxon>Ktedonobacterales</taxon>
        <taxon>Reticulibacteraceae</taxon>
        <taxon>Reticulibacter</taxon>
    </lineage>
</organism>
<keyword evidence="2" id="KW-1185">Reference proteome</keyword>